<organism evidence="1 2">
    <name type="scientific">Ranitomeya imitator</name>
    <name type="common">mimic poison frog</name>
    <dbReference type="NCBI Taxonomy" id="111125"/>
    <lineage>
        <taxon>Eukaryota</taxon>
        <taxon>Metazoa</taxon>
        <taxon>Chordata</taxon>
        <taxon>Craniata</taxon>
        <taxon>Vertebrata</taxon>
        <taxon>Euteleostomi</taxon>
        <taxon>Amphibia</taxon>
        <taxon>Batrachia</taxon>
        <taxon>Anura</taxon>
        <taxon>Neobatrachia</taxon>
        <taxon>Hyloidea</taxon>
        <taxon>Dendrobatidae</taxon>
        <taxon>Dendrobatinae</taxon>
        <taxon>Ranitomeya</taxon>
    </lineage>
</organism>
<reference evidence="1" key="1">
    <citation type="submission" date="2023-07" db="EMBL/GenBank/DDBJ databases">
        <authorList>
            <person name="Stuckert A."/>
        </authorList>
    </citation>
    <scope>NUCLEOTIDE SEQUENCE</scope>
</reference>
<evidence type="ECO:0000313" key="1">
    <source>
        <dbReference type="EMBL" id="CAJ0924303.1"/>
    </source>
</evidence>
<keyword evidence="2" id="KW-1185">Reference proteome</keyword>
<protein>
    <recommendedName>
        <fullName evidence="3">Reelin domain-containing protein</fullName>
    </recommendedName>
</protein>
<sequence length="138" mass="14616">MDGNIVQLNGTGNFTVLFQAVIGSGSVGKWSAESENCDGSPLFINHSLSSQHIVTAWTSPVNVTSATIKVYLHNTAETFALHKILLKDSSPGTNTTKVTTTHRVVKTTSAASIDQSSLVSMALSLILGVLLIPNKYLS</sequence>
<name>A0ABN9KYM7_9NEOB</name>
<evidence type="ECO:0008006" key="3">
    <source>
        <dbReference type="Google" id="ProtNLM"/>
    </source>
</evidence>
<dbReference type="Proteomes" id="UP001176940">
    <property type="component" value="Unassembled WGS sequence"/>
</dbReference>
<evidence type="ECO:0000313" key="2">
    <source>
        <dbReference type="Proteomes" id="UP001176940"/>
    </source>
</evidence>
<comment type="caution">
    <text evidence="1">The sequence shown here is derived from an EMBL/GenBank/DDBJ whole genome shotgun (WGS) entry which is preliminary data.</text>
</comment>
<gene>
    <name evidence="1" type="ORF">RIMI_LOCUS2238202</name>
</gene>
<proteinExistence type="predicted"/>
<dbReference type="EMBL" id="CAUEEQ010003084">
    <property type="protein sequence ID" value="CAJ0924303.1"/>
    <property type="molecule type" value="Genomic_DNA"/>
</dbReference>
<accession>A0ABN9KYM7</accession>